<feature type="signal peptide" evidence="1">
    <location>
        <begin position="1"/>
        <end position="21"/>
    </location>
</feature>
<evidence type="ECO:0000313" key="3">
    <source>
        <dbReference type="Proteomes" id="UP000366872"/>
    </source>
</evidence>
<reference evidence="2 3" key="1">
    <citation type="submission" date="2019-04" db="EMBL/GenBank/DDBJ databases">
        <authorList>
            <person name="Van Vliet M D."/>
        </authorList>
    </citation>
    <scope>NUCLEOTIDE SEQUENCE [LARGE SCALE GENOMIC DNA]</scope>
    <source>
        <strain evidence="2 3">F1</strain>
    </source>
</reference>
<organism evidence="2 3">
    <name type="scientific">Pontiella desulfatans</name>
    <dbReference type="NCBI Taxonomy" id="2750659"/>
    <lineage>
        <taxon>Bacteria</taxon>
        <taxon>Pseudomonadati</taxon>
        <taxon>Kiritimatiellota</taxon>
        <taxon>Kiritimatiellia</taxon>
        <taxon>Kiritimatiellales</taxon>
        <taxon>Pontiellaceae</taxon>
        <taxon>Pontiella</taxon>
    </lineage>
</organism>
<sequence length="1058" mass="112029">MKVKQWMAVASVLVTAGSANAVLLAYEGFEYPTTAGGLWSGTGSTGLNGGTGFAGEWFVTDTSGAANWNITAGSPSWGSLNVSSNQLFRELTGGTEELSRPIHATNVTAFVAAGEMWFSVLWKGGDNAAFAIGGGPFANDTALTLSSGPGFGFQNRNLSGTGQGIAAAVWDDGGVVTFNGAGDLALSRGTTAFLVGHVSFNTGTGGADVYKLYSVGVDLVLPDTPIATLEVNATESLLDTVAQNTNRNPGMDELRIGTTYADVIAASVEFIFNLMPEDQQIVRADYPAVSATNSIQVEYDNHAAGIEISALNLSDTNAFSVLTGTPFTMTDPIPSNTALEFIYDASVVSNITGATAGFSTTGSVDIVWTKVGSGVSETNTVELIGQFRNSAADFNYDSSLSLGLQYPATAVTNDISVSYVAGRPGHTNVQITAIDLVNASTNGFSVLTAPFTIPDAEPSNSVIQVAFDNSGGQLQNKDSATADILITWQEAGGITNYVVTNSVSVTYLNLPQGVIQQVFSNPSNIETFGDGKLQLNNFALATNKWIGANLEQKVGDGYLWVKSGGNNRSTVNLIESGTRGMDNFGPQDTVVLSNGLYRYDFDFEMTRTPNAENMWGFGAYALIGQDTYDTNSMVNYVEFDLGTGDPVYVDPVGVGSAYYRVHPNGKLISSNIIARTTGSVYLNIQDGEDALFVIQSGGNAEPYIYELTLTRVGDFDPNTDTPNSPNAVLAADFNDASATNAIVVWDQTDTNAGTDSNGVSIANTFRGTNVDWDSQKLSSIANNNTRKATAIVLRRGEAGYDDVGVQDTIALTSGVYSLTLDLDIEGSFPSNSSLVSVELYALSQDPAGDVNQVQIFHAPGDFATLRTDGTAGFSLLGKVEYTNTLSTTVSLTDMQVLNDQDVALVFYHREGPDLLIDNIELVRTGDAVLSGYEGWASGFAGFFDTALESDPDGDGVNNLLEYALNGDPTAGGDDILPKSTMGMDGGSNWLYYVHTERTDDGTLTYTVEAGNNLVYTNWSAAGIDYVDETVPAGNYKSVTNRTDVDLSSEFIRLQVEKD</sequence>
<evidence type="ECO:0000313" key="2">
    <source>
        <dbReference type="EMBL" id="VGO16266.1"/>
    </source>
</evidence>
<evidence type="ECO:0000256" key="1">
    <source>
        <dbReference type="SAM" id="SignalP"/>
    </source>
</evidence>
<keyword evidence="3" id="KW-1185">Reference proteome</keyword>
<gene>
    <name evidence="2" type="ORF">PDESU_04857</name>
</gene>
<protein>
    <submittedName>
        <fullName evidence="2">Uncharacterized protein</fullName>
    </submittedName>
</protein>
<dbReference type="Proteomes" id="UP000366872">
    <property type="component" value="Unassembled WGS sequence"/>
</dbReference>
<dbReference type="RefSeq" id="WP_136081798.1">
    <property type="nucleotide sequence ID" value="NZ_CAAHFG010000003.1"/>
</dbReference>
<keyword evidence="1" id="KW-0732">Signal</keyword>
<dbReference type="AlphaFoldDB" id="A0A6C2UA59"/>
<accession>A0A6C2UA59</accession>
<feature type="chain" id="PRO_5025582618" evidence="1">
    <location>
        <begin position="22"/>
        <end position="1058"/>
    </location>
</feature>
<name>A0A6C2UA59_PONDE</name>
<proteinExistence type="predicted"/>
<dbReference type="EMBL" id="CAAHFG010000003">
    <property type="protein sequence ID" value="VGO16266.1"/>
    <property type="molecule type" value="Genomic_DNA"/>
</dbReference>